<dbReference type="InParanoid" id="A0A2P5CBZ5"/>
<dbReference type="EMBL" id="JXTC01000384">
    <property type="protein sequence ID" value="PON58580.1"/>
    <property type="molecule type" value="Genomic_DNA"/>
</dbReference>
<protein>
    <submittedName>
        <fullName evidence="1">Uncharacterized protein</fullName>
    </submittedName>
</protein>
<accession>A0A2P5CBZ5</accession>
<gene>
    <name evidence="1" type="ORF">TorRG33x02_290650</name>
</gene>
<keyword evidence="2" id="KW-1185">Reference proteome</keyword>
<evidence type="ECO:0000313" key="2">
    <source>
        <dbReference type="Proteomes" id="UP000237000"/>
    </source>
</evidence>
<name>A0A2P5CBZ5_TREOI</name>
<reference evidence="2" key="1">
    <citation type="submission" date="2016-06" db="EMBL/GenBank/DDBJ databases">
        <title>Parallel loss of symbiosis genes in relatives of nitrogen-fixing non-legume Parasponia.</title>
        <authorList>
            <person name="Van Velzen R."/>
            <person name="Holmer R."/>
            <person name="Bu F."/>
            <person name="Rutten L."/>
            <person name="Van Zeijl A."/>
            <person name="Liu W."/>
            <person name="Santuari L."/>
            <person name="Cao Q."/>
            <person name="Sharma T."/>
            <person name="Shen D."/>
            <person name="Roswanjaya Y."/>
            <person name="Wardhani T."/>
            <person name="Kalhor M.S."/>
            <person name="Jansen J."/>
            <person name="Van den Hoogen J."/>
            <person name="Gungor B."/>
            <person name="Hartog M."/>
            <person name="Hontelez J."/>
            <person name="Verver J."/>
            <person name="Yang W.-C."/>
            <person name="Schijlen E."/>
            <person name="Repin R."/>
            <person name="Schilthuizen M."/>
            <person name="Schranz E."/>
            <person name="Heidstra R."/>
            <person name="Miyata K."/>
            <person name="Fedorova E."/>
            <person name="Kohlen W."/>
            <person name="Bisseling T."/>
            <person name="Smit S."/>
            <person name="Geurts R."/>
        </authorList>
    </citation>
    <scope>NUCLEOTIDE SEQUENCE [LARGE SCALE GENOMIC DNA]</scope>
    <source>
        <strain evidence="2">cv. RG33-2</strain>
    </source>
</reference>
<comment type="caution">
    <text evidence="1">The sequence shown here is derived from an EMBL/GenBank/DDBJ whole genome shotgun (WGS) entry which is preliminary data.</text>
</comment>
<evidence type="ECO:0000313" key="1">
    <source>
        <dbReference type="EMBL" id="PON58580.1"/>
    </source>
</evidence>
<dbReference type="AlphaFoldDB" id="A0A2P5CBZ5"/>
<proteinExistence type="predicted"/>
<dbReference type="Proteomes" id="UP000237000">
    <property type="component" value="Unassembled WGS sequence"/>
</dbReference>
<organism evidence="1 2">
    <name type="scientific">Trema orientale</name>
    <name type="common">Charcoal tree</name>
    <name type="synonym">Celtis orientalis</name>
    <dbReference type="NCBI Taxonomy" id="63057"/>
    <lineage>
        <taxon>Eukaryota</taxon>
        <taxon>Viridiplantae</taxon>
        <taxon>Streptophyta</taxon>
        <taxon>Embryophyta</taxon>
        <taxon>Tracheophyta</taxon>
        <taxon>Spermatophyta</taxon>
        <taxon>Magnoliopsida</taxon>
        <taxon>eudicotyledons</taxon>
        <taxon>Gunneridae</taxon>
        <taxon>Pentapetalae</taxon>
        <taxon>rosids</taxon>
        <taxon>fabids</taxon>
        <taxon>Rosales</taxon>
        <taxon>Cannabaceae</taxon>
        <taxon>Trema</taxon>
    </lineage>
</organism>
<sequence>MKRELNSCSCRSCETPSRSRRLPQRKSAVGAEFDHFRPQTWASRLHLIMRNNMSKLYGINKAHLNKINILLRIASEALIRNIIHEICACEAHKSKSDGSDSPRFTCRKVGFQPELKLVKLYV</sequence>